<proteinExistence type="predicted"/>
<keyword evidence="2" id="KW-1185">Reference proteome</keyword>
<dbReference type="InterPro" id="IPR021321">
    <property type="entry name" value="DUF2922"/>
</dbReference>
<sequence length="71" mass="7778">MQVLELQFWKTDGKTFTVSVENPKLPVDEQAVSEAMDRILAAGIFVGLDAGSRKKGARVVERNVTDVGLNM</sequence>
<reference evidence="1" key="1">
    <citation type="submission" date="2022-07" db="EMBL/GenBank/DDBJ databases">
        <authorList>
            <person name="Li W.-J."/>
            <person name="Deng Q.-Q."/>
        </authorList>
    </citation>
    <scope>NUCLEOTIDE SEQUENCE</scope>
    <source>
        <strain evidence="1">SYSU M60031</strain>
    </source>
</reference>
<comment type="caution">
    <text evidence="1">The sequence shown here is derived from an EMBL/GenBank/DDBJ whole genome shotgun (WGS) entry which is preliminary data.</text>
</comment>
<evidence type="ECO:0000313" key="1">
    <source>
        <dbReference type="EMBL" id="MCP8967714.1"/>
    </source>
</evidence>
<evidence type="ECO:0000313" key="2">
    <source>
        <dbReference type="Proteomes" id="UP001156102"/>
    </source>
</evidence>
<dbReference type="RefSeq" id="WP_254757632.1">
    <property type="nucleotide sequence ID" value="NZ_JANCLT010000002.1"/>
</dbReference>
<accession>A0AA41X6W5</accession>
<dbReference type="Proteomes" id="UP001156102">
    <property type="component" value="Unassembled WGS sequence"/>
</dbReference>
<protein>
    <submittedName>
        <fullName evidence="1">DUF2922 domain-containing protein</fullName>
    </submittedName>
</protein>
<dbReference type="AlphaFoldDB" id="A0AA41X6W5"/>
<organism evidence="1 2">
    <name type="scientific">Ectobacillus ponti</name>
    <dbReference type="NCBI Taxonomy" id="2961894"/>
    <lineage>
        <taxon>Bacteria</taxon>
        <taxon>Bacillati</taxon>
        <taxon>Bacillota</taxon>
        <taxon>Bacilli</taxon>
        <taxon>Bacillales</taxon>
        <taxon>Bacillaceae</taxon>
        <taxon>Ectobacillus</taxon>
    </lineage>
</organism>
<name>A0AA41X6W5_9BACI</name>
<dbReference type="Pfam" id="PF11148">
    <property type="entry name" value="DUF2922"/>
    <property type="match status" value="1"/>
</dbReference>
<gene>
    <name evidence="1" type="ORF">NK662_04070</name>
</gene>
<dbReference type="EMBL" id="JANCLT010000002">
    <property type="protein sequence ID" value="MCP8967714.1"/>
    <property type="molecule type" value="Genomic_DNA"/>
</dbReference>